<evidence type="ECO:0000256" key="3">
    <source>
        <dbReference type="ARBA" id="ARBA00022670"/>
    </source>
</evidence>
<evidence type="ECO:0000256" key="5">
    <source>
        <dbReference type="ARBA" id="ARBA00022729"/>
    </source>
</evidence>
<dbReference type="PANTHER" id="PTHR47466">
    <property type="match status" value="1"/>
</dbReference>
<dbReference type="Pfam" id="PF05572">
    <property type="entry name" value="Peptidase_M43"/>
    <property type="match status" value="1"/>
</dbReference>
<evidence type="ECO:0000259" key="11">
    <source>
        <dbReference type="Pfam" id="PF05572"/>
    </source>
</evidence>
<dbReference type="CDD" id="cd04275">
    <property type="entry name" value="ZnMc_pappalysin_like"/>
    <property type="match status" value="1"/>
</dbReference>
<protein>
    <recommendedName>
        <fullName evidence="11">Peptidase M43 pregnancy-associated plasma-A domain-containing protein</fullName>
    </recommendedName>
</protein>
<comment type="caution">
    <text evidence="12">The sequence shown here is derived from an EMBL/GenBank/DDBJ whole genome shotgun (WGS) entry which is preliminary data.</text>
</comment>
<keyword evidence="8" id="KW-0482">Metalloprotease</keyword>
<reference evidence="12 13" key="1">
    <citation type="submission" date="2018-06" db="EMBL/GenBank/DDBJ databases">
        <title>Complete Genomes of Monosporascus.</title>
        <authorList>
            <person name="Robinson A.J."/>
            <person name="Natvig D.O."/>
        </authorList>
    </citation>
    <scope>NUCLEOTIDE SEQUENCE [LARGE SCALE GENOMIC DNA]</scope>
    <source>
        <strain evidence="12 13">CBS 609.92</strain>
    </source>
</reference>
<comment type="function">
    <text evidence="1">Secreted metalloproteinase that allows assimilation of proteinaceous substrates.</text>
</comment>
<organism evidence="12 13">
    <name type="scientific">Monosporascus cannonballus</name>
    <dbReference type="NCBI Taxonomy" id="155416"/>
    <lineage>
        <taxon>Eukaryota</taxon>
        <taxon>Fungi</taxon>
        <taxon>Dikarya</taxon>
        <taxon>Ascomycota</taxon>
        <taxon>Pezizomycotina</taxon>
        <taxon>Sordariomycetes</taxon>
        <taxon>Xylariomycetidae</taxon>
        <taxon>Xylariales</taxon>
        <taxon>Xylariales incertae sedis</taxon>
        <taxon>Monosporascus</taxon>
    </lineage>
</organism>
<name>A0ABY0HCD3_9PEZI</name>
<dbReference type="PANTHER" id="PTHR47466:SF1">
    <property type="entry name" value="METALLOPROTEASE MEP1 (AFU_ORTHOLOGUE AFUA_1G07730)-RELATED"/>
    <property type="match status" value="1"/>
</dbReference>
<evidence type="ECO:0000256" key="9">
    <source>
        <dbReference type="ARBA" id="ARBA00023157"/>
    </source>
</evidence>
<keyword evidence="6" id="KW-0378">Hydrolase</keyword>
<gene>
    <name evidence="12" type="ORF">DL762_003273</name>
</gene>
<keyword evidence="9" id="KW-1015">Disulfide bond</keyword>
<feature type="domain" description="Peptidase M43 pregnancy-associated plasma-A" evidence="11">
    <location>
        <begin position="194"/>
        <end position="277"/>
    </location>
</feature>
<keyword evidence="5 10" id="KW-0732">Signal</keyword>
<feature type="signal peptide" evidence="10">
    <location>
        <begin position="1"/>
        <end position="17"/>
    </location>
</feature>
<proteinExistence type="inferred from homology"/>
<dbReference type="Proteomes" id="UP000294003">
    <property type="component" value="Unassembled WGS sequence"/>
</dbReference>
<keyword evidence="4" id="KW-0479">Metal-binding</keyword>
<keyword evidence="13" id="KW-1185">Reference proteome</keyword>
<dbReference type="InterPro" id="IPR008754">
    <property type="entry name" value="Peptidase_M43"/>
</dbReference>
<dbReference type="EMBL" id="QJNS01000074">
    <property type="protein sequence ID" value="RYO89382.1"/>
    <property type="molecule type" value="Genomic_DNA"/>
</dbReference>
<feature type="chain" id="PRO_5045502789" description="Peptidase M43 pregnancy-associated plasma-A domain-containing protein" evidence="10">
    <location>
        <begin position="18"/>
        <end position="288"/>
    </location>
</feature>
<sequence length="288" mass="31675">MLAQYLFSAALAGSSMAASFCGTGEPPADFVSAMRSLKEAAPTDSLALSRIHGSTIAIPVYVHAVVNSTVPDDYLNEEMLSAQVDVLNDRFSPHDITFTLEGTSRTVDDEMALGLDTYQFNMFKLSHRQGGPEMLNLYYVTNMRLDLGGACTFPLENMDPIMNPLARLDGCVVQAYSVPGGTGYLGRTFKGEITVHEVGHWLGLLHTFEGETCDGPGDHIDDTPTQSVPTEMYTCPAGKNSCPDREGVDPIHNFMDYSGEDCWEEFTRGQKERMHEVFFSMRVPSRST</sequence>
<dbReference type="Gene3D" id="3.40.390.10">
    <property type="entry name" value="Collagenase (Catalytic Domain)"/>
    <property type="match status" value="1"/>
</dbReference>
<evidence type="ECO:0000256" key="2">
    <source>
        <dbReference type="ARBA" id="ARBA00008721"/>
    </source>
</evidence>
<evidence type="ECO:0000256" key="10">
    <source>
        <dbReference type="SAM" id="SignalP"/>
    </source>
</evidence>
<evidence type="ECO:0000256" key="1">
    <source>
        <dbReference type="ARBA" id="ARBA00003174"/>
    </source>
</evidence>
<evidence type="ECO:0000256" key="7">
    <source>
        <dbReference type="ARBA" id="ARBA00022833"/>
    </source>
</evidence>
<evidence type="ECO:0000256" key="8">
    <source>
        <dbReference type="ARBA" id="ARBA00023049"/>
    </source>
</evidence>
<accession>A0ABY0HCD3</accession>
<dbReference type="InterPro" id="IPR024079">
    <property type="entry name" value="MetalloPept_cat_dom_sf"/>
</dbReference>
<evidence type="ECO:0000313" key="13">
    <source>
        <dbReference type="Proteomes" id="UP000294003"/>
    </source>
</evidence>
<evidence type="ECO:0000256" key="6">
    <source>
        <dbReference type="ARBA" id="ARBA00022801"/>
    </source>
</evidence>
<dbReference type="SUPFAM" id="SSF55486">
    <property type="entry name" value="Metalloproteases ('zincins'), catalytic domain"/>
    <property type="match status" value="1"/>
</dbReference>
<evidence type="ECO:0000313" key="12">
    <source>
        <dbReference type="EMBL" id="RYO89382.1"/>
    </source>
</evidence>
<keyword evidence="7" id="KW-0862">Zinc</keyword>
<evidence type="ECO:0000256" key="4">
    <source>
        <dbReference type="ARBA" id="ARBA00022723"/>
    </source>
</evidence>
<comment type="similarity">
    <text evidence="2">Belongs to the peptidase M43B family.</text>
</comment>
<keyword evidence="3" id="KW-0645">Protease</keyword>